<name>A0A060T5H8_BLAAD</name>
<protein>
    <submittedName>
        <fullName evidence="1">ARAD1C12364p</fullName>
    </submittedName>
</protein>
<evidence type="ECO:0000313" key="1">
    <source>
        <dbReference type="EMBL" id="CDP34441.1"/>
    </source>
</evidence>
<gene>
    <name evidence="1" type="ORF">GNLVRS02_ARAD1C12364g</name>
</gene>
<reference evidence="1" key="2">
    <citation type="submission" date="2014-06" db="EMBL/GenBank/DDBJ databases">
        <title>The complete genome of Blastobotrys (Arxula) adeninivorans LS3 - a yeast of biotechnological interest.</title>
        <authorList>
            <person name="Kunze G."/>
            <person name="Gaillardin C."/>
            <person name="Czernicka M."/>
            <person name="Durrens P."/>
            <person name="Martin T."/>
            <person name="Boer E."/>
            <person name="Gabaldon T."/>
            <person name="Cruz J."/>
            <person name="Talla E."/>
            <person name="Marck C."/>
            <person name="Goffeau A."/>
            <person name="Barbe V."/>
            <person name="Baret P."/>
            <person name="Baronian K."/>
            <person name="Beier S."/>
            <person name="Bleykasten C."/>
            <person name="Bode R."/>
            <person name="Casaregola S."/>
            <person name="Despons L."/>
            <person name="Fairhead C."/>
            <person name="Giersberg M."/>
            <person name="Gierski P."/>
            <person name="Hahnel U."/>
            <person name="Hartmann A."/>
            <person name="Jankowska D."/>
            <person name="Jubin C."/>
            <person name="Jung P."/>
            <person name="Lafontaine I."/>
            <person name="Leh-Louis V."/>
            <person name="Lemaire M."/>
            <person name="Marcet-Houben M."/>
            <person name="Mascher M."/>
            <person name="Morel G."/>
            <person name="Richard G.-F."/>
            <person name="Riechen J."/>
            <person name="Sacerdot C."/>
            <person name="Sarkar A."/>
            <person name="Savel G."/>
            <person name="Schacherer J."/>
            <person name="Sherman D."/>
            <person name="Straub M.-L."/>
            <person name="Stein N."/>
            <person name="Thierry A."/>
            <person name="Trautwein-Schult A."/>
            <person name="Westhof E."/>
            <person name="Worch S."/>
            <person name="Dujon B."/>
            <person name="Souciet J.-L."/>
            <person name="Wincker P."/>
            <person name="Scholz U."/>
            <person name="Neuveglise N."/>
        </authorList>
    </citation>
    <scope>NUCLEOTIDE SEQUENCE</scope>
    <source>
        <strain evidence="1">LS3</strain>
    </source>
</reference>
<dbReference type="EMBL" id="HG937693">
    <property type="protein sequence ID" value="CDP34441.1"/>
    <property type="molecule type" value="Genomic_DNA"/>
</dbReference>
<reference evidence="1" key="1">
    <citation type="submission" date="2014-02" db="EMBL/GenBank/DDBJ databases">
        <authorList>
            <person name="Genoscope - CEA"/>
        </authorList>
    </citation>
    <scope>NUCLEOTIDE SEQUENCE</scope>
    <source>
        <strain evidence="1">LS3</strain>
    </source>
</reference>
<organism evidence="1">
    <name type="scientific">Blastobotrys adeninivorans</name>
    <name type="common">Yeast</name>
    <name type="synonym">Arxula adeninivorans</name>
    <dbReference type="NCBI Taxonomy" id="409370"/>
    <lineage>
        <taxon>Eukaryota</taxon>
        <taxon>Fungi</taxon>
        <taxon>Dikarya</taxon>
        <taxon>Ascomycota</taxon>
        <taxon>Saccharomycotina</taxon>
        <taxon>Dipodascomycetes</taxon>
        <taxon>Dipodascales</taxon>
        <taxon>Trichomonascaceae</taxon>
        <taxon>Blastobotrys</taxon>
    </lineage>
</organism>
<dbReference type="AlphaFoldDB" id="A0A060T5H8"/>
<sequence>MVSIKTVVFGALTASYAMADARQDFFVQQASRMAVDFWASNRASGVPESQASSEAAHIFDAVNNYSGFSQIINEVIGNGGVTDKGQIAKYVSEADQAYNQFSKGPQFAPFTSYVKAHEKDFDIEKAISSAKSIAQPYSGRLSSMFSQFTSDPQGKEIASSAGKLVQHVASDVGLDKYVKNQGGQRGHRDV</sequence>
<proteinExistence type="predicted"/>
<accession>A0A060T5H8</accession>